<reference evidence="8" key="2">
    <citation type="submission" date="2022-06" db="UniProtKB">
        <authorList>
            <consortium name="EnsemblMetazoa"/>
        </authorList>
    </citation>
    <scope>IDENTIFICATION</scope>
    <source>
        <strain evidence="8">PS312</strain>
    </source>
</reference>
<organism evidence="8 9">
    <name type="scientific">Pristionchus pacificus</name>
    <name type="common">Parasitic nematode worm</name>
    <dbReference type="NCBI Taxonomy" id="54126"/>
    <lineage>
        <taxon>Eukaryota</taxon>
        <taxon>Metazoa</taxon>
        <taxon>Ecdysozoa</taxon>
        <taxon>Nematoda</taxon>
        <taxon>Chromadorea</taxon>
        <taxon>Rhabditida</taxon>
        <taxon>Rhabditina</taxon>
        <taxon>Diplogasteromorpha</taxon>
        <taxon>Diplogasteroidea</taxon>
        <taxon>Neodiplogasteridae</taxon>
        <taxon>Pristionchus</taxon>
    </lineage>
</organism>
<evidence type="ECO:0000256" key="5">
    <source>
        <dbReference type="ARBA" id="ARBA00023136"/>
    </source>
</evidence>
<sequence>MLTPQDTLHLVCIWVLDGSAILCNFLLIIVIILRFMLFSTRTPKPMRTYSIFLLNNAIIDMASAVASALGTVRIVQDREGSMIFVFLGPCTLINEELCRFCQGLHVNLVQHSALVLLLSFAYRLYILGGDVFKDRRTIRPIHVWFACLLSLTMMEIPIAAYYFEQTSVAPEMITKLRLKGYTAANYNIFGSTRAILLDALGVLLSPTIMTLIFIVRHRLLLKIEKAKPTEKRLHVSIARALPYQLLLPCGVASAAVFWLLDVCEIWSSEFSERVIMLTCSIFSLASPLINFAVLPPYREIFQRSKKPNSITPHAEPFTQQSTSQQSSP</sequence>
<dbReference type="SUPFAM" id="SSF81321">
    <property type="entry name" value="Family A G protein-coupled receptor-like"/>
    <property type="match status" value="1"/>
</dbReference>
<feature type="transmembrane region" description="Helical" evidence="7">
    <location>
        <begin position="13"/>
        <end position="37"/>
    </location>
</feature>
<feature type="transmembrane region" description="Helical" evidence="7">
    <location>
        <begin position="113"/>
        <end position="132"/>
    </location>
</feature>
<evidence type="ECO:0000256" key="6">
    <source>
        <dbReference type="SAM" id="MobiDB-lite"/>
    </source>
</evidence>
<feature type="compositionally biased region" description="Low complexity" evidence="6">
    <location>
        <begin position="318"/>
        <end position="328"/>
    </location>
</feature>
<evidence type="ECO:0000256" key="7">
    <source>
        <dbReference type="SAM" id="Phobius"/>
    </source>
</evidence>
<comment type="subcellular location">
    <subcellularLocation>
        <location evidence="1">Membrane</location>
        <topology evidence="1">Multi-pass membrane protein</topology>
    </subcellularLocation>
</comment>
<feature type="region of interest" description="Disordered" evidence="6">
    <location>
        <begin position="307"/>
        <end position="328"/>
    </location>
</feature>
<accession>A0A8R1UNI5</accession>
<dbReference type="AlphaFoldDB" id="A0A2A6C5J4"/>
<gene>
    <name evidence="8" type="primary">WBGene00273018</name>
</gene>
<proteinExistence type="inferred from homology"/>
<evidence type="ECO:0000313" key="8">
    <source>
        <dbReference type="EnsemblMetazoa" id="PPA34649.1"/>
    </source>
</evidence>
<comment type="similarity">
    <text evidence="2">Belongs to the nematode receptor-like protein srd family.</text>
</comment>
<keyword evidence="5 7" id="KW-0472">Membrane</keyword>
<accession>A0A2A6C5J4</accession>
<feature type="transmembrane region" description="Helical" evidence="7">
    <location>
        <begin position="144"/>
        <end position="163"/>
    </location>
</feature>
<dbReference type="InterPro" id="IPR050920">
    <property type="entry name" value="Nematode_rcpt-like_delta"/>
</dbReference>
<evidence type="ECO:0000256" key="1">
    <source>
        <dbReference type="ARBA" id="ARBA00004141"/>
    </source>
</evidence>
<keyword evidence="9" id="KW-1185">Reference proteome</keyword>
<dbReference type="EnsemblMetazoa" id="PPA34649.1">
    <property type="protein sequence ID" value="PPA34649.1"/>
    <property type="gene ID" value="WBGene00273018"/>
</dbReference>
<dbReference type="Proteomes" id="UP000005239">
    <property type="component" value="Unassembled WGS sequence"/>
</dbReference>
<dbReference type="GO" id="GO:0016020">
    <property type="term" value="C:membrane"/>
    <property type="evidence" value="ECO:0007669"/>
    <property type="project" value="UniProtKB-SubCell"/>
</dbReference>
<feature type="transmembrane region" description="Helical" evidence="7">
    <location>
        <begin position="275"/>
        <end position="297"/>
    </location>
</feature>
<evidence type="ECO:0000313" key="9">
    <source>
        <dbReference type="Proteomes" id="UP000005239"/>
    </source>
</evidence>
<dbReference type="Pfam" id="PF10317">
    <property type="entry name" value="7TM_GPCR_Srd"/>
    <property type="match status" value="1"/>
</dbReference>
<dbReference type="OrthoDB" id="5803780at2759"/>
<dbReference type="InterPro" id="IPR019421">
    <property type="entry name" value="7TM_GPCR_serpentine_rcpt_Srd"/>
</dbReference>
<keyword evidence="4 7" id="KW-1133">Transmembrane helix</keyword>
<keyword evidence="3 7" id="KW-0812">Transmembrane</keyword>
<reference evidence="9" key="1">
    <citation type="journal article" date="2008" name="Nat. Genet.">
        <title>The Pristionchus pacificus genome provides a unique perspective on nematode lifestyle and parasitism.</title>
        <authorList>
            <person name="Dieterich C."/>
            <person name="Clifton S.W."/>
            <person name="Schuster L.N."/>
            <person name="Chinwalla A."/>
            <person name="Delehaunty K."/>
            <person name="Dinkelacker I."/>
            <person name="Fulton L."/>
            <person name="Fulton R."/>
            <person name="Godfrey J."/>
            <person name="Minx P."/>
            <person name="Mitreva M."/>
            <person name="Roeseler W."/>
            <person name="Tian H."/>
            <person name="Witte H."/>
            <person name="Yang S.P."/>
            <person name="Wilson R.K."/>
            <person name="Sommer R.J."/>
        </authorList>
    </citation>
    <scope>NUCLEOTIDE SEQUENCE [LARGE SCALE GENOMIC DNA]</scope>
    <source>
        <strain evidence="9">PS312</strain>
    </source>
</reference>
<protein>
    <submittedName>
        <fullName evidence="8">G protein-coupled receptor</fullName>
    </submittedName>
</protein>
<feature type="transmembrane region" description="Helical" evidence="7">
    <location>
        <begin position="49"/>
        <end position="72"/>
    </location>
</feature>
<evidence type="ECO:0000256" key="4">
    <source>
        <dbReference type="ARBA" id="ARBA00022989"/>
    </source>
</evidence>
<evidence type="ECO:0000256" key="2">
    <source>
        <dbReference type="ARBA" id="ARBA00009166"/>
    </source>
</evidence>
<dbReference type="PANTHER" id="PTHR22945:SF40">
    <property type="entry name" value="SERPENTINE RECEPTOR, CLASS D (DELTA)-RELATED"/>
    <property type="match status" value="1"/>
</dbReference>
<dbReference type="PANTHER" id="PTHR22945">
    <property type="entry name" value="SERPENTINE RECEPTOR, CLASS D DELTA"/>
    <property type="match status" value="1"/>
</dbReference>
<feature type="transmembrane region" description="Helical" evidence="7">
    <location>
        <begin position="194"/>
        <end position="215"/>
    </location>
</feature>
<evidence type="ECO:0000256" key="3">
    <source>
        <dbReference type="ARBA" id="ARBA00022692"/>
    </source>
</evidence>
<feature type="transmembrane region" description="Helical" evidence="7">
    <location>
        <begin position="236"/>
        <end position="260"/>
    </location>
</feature>
<name>A0A2A6C5J4_PRIPA</name>